<dbReference type="EMBL" id="JBHFFA010000008">
    <property type="protein sequence ID" value="KAL2607475.1"/>
    <property type="molecule type" value="Genomic_DNA"/>
</dbReference>
<accession>A0ABD1XEV1</accession>
<protein>
    <submittedName>
        <fullName evidence="2">Uncharacterized protein</fullName>
    </submittedName>
</protein>
<organism evidence="2 3">
    <name type="scientific">Riccia fluitans</name>
    <dbReference type="NCBI Taxonomy" id="41844"/>
    <lineage>
        <taxon>Eukaryota</taxon>
        <taxon>Viridiplantae</taxon>
        <taxon>Streptophyta</taxon>
        <taxon>Embryophyta</taxon>
        <taxon>Marchantiophyta</taxon>
        <taxon>Marchantiopsida</taxon>
        <taxon>Marchantiidae</taxon>
        <taxon>Marchantiales</taxon>
        <taxon>Ricciaceae</taxon>
        <taxon>Riccia</taxon>
    </lineage>
</organism>
<comment type="caution">
    <text evidence="2">The sequence shown here is derived from an EMBL/GenBank/DDBJ whole genome shotgun (WGS) entry which is preliminary data.</text>
</comment>
<feature type="compositionally biased region" description="Polar residues" evidence="1">
    <location>
        <begin position="154"/>
        <end position="163"/>
    </location>
</feature>
<evidence type="ECO:0000313" key="3">
    <source>
        <dbReference type="Proteomes" id="UP001605036"/>
    </source>
</evidence>
<evidence type="ECO:0000256" key="1">
    <source>
        <dbReference type="SAM" id="MobiDB-lite"/>
    </source>
</evidence>
<gene>
    <name evidence="2" type="ORF">R1flu_026048</name>
</gene>
<name>A0ABD1XEV1_9MARC</name>
<sequence>MISGYSRENRWKEDTQILLLSFFRGAFRYKAIRFLDLPSTEESKQASHLSLCTWLDDSEAHSRTGLPTLSHCGETMENHLHGSSQELLPSSVADDQKLASDVRCVPDSFLKYHSSNKQDASAKCTNLKMEDKIRACLVQSSNPTGDQVHAEQRTGATAASKKTTPPRPPLRLNVRGQSPLSDSSMKVASFTQLTTRSGAYTSFNSFSPILKRRRLAWSGQGLAEPSSACTRIRALLLEGSDV</sequence>
<keyword evidence="3" id="KW-1185">Reference proteome</keyword>
<proteinExistence type="predicted"/>
<dbReference type="AlphaFoldDB" id="A0ABD1XEV1"/>
<feature type="region of interest" description="Disordered" evidence="1">
    <location>
        <begin position="142"/>
        <end position="183"/>
    </location>
</feature>
<reference evidence="2 3" key="1">
    <citation type="submission" date="2024-09" db="EMBL/GenBank/DDBJ databases">
        <title>Chromosome-scale assembly of Riccia fluitans.</title>
        <authorList>
            <person name="Paukszto L."/>
            <person name="Sawicki J."/>
            <person name="Karawczyk K."/>
            <person name="Piernik-Szablinska J."/>
            <person name="Szczecinska M."/>
            <person name="Mazdziarz M."/>
        </authorList>
    </citation>
    <scope>NUCLEOTIDE SEQUENCE [LARGE SCALE GENOMIC DNA]</scope>
    <source>
        <strain evidence="2">Rf_01</strain>
        <tissue evidence="2">Aerial parts of the thallus</tissue>
    </source>
</reference>
<dbReference type="Proteomes" id="UP001605036">
    <property type="component" value="Unassembled WGS sequence"/>
</dbReference>
<evidence type="ECO:0000313" key="2">
    <source>
        <dbReference type="EMBL" id="KAL2607475.1"/>
    </source>
</evidence>